<dbReference type="AlphaFoldDB" id="A0A9K3KBF8"/>
<evidence type="ECO:0000313" key="3">
    <source>
        <dbReference type="EMBL" id="KAG7340266.1"/>
    </source>
</evidence>
<dbReference type="PANTHER" id="PTHR40535">
    <property type="entry name" value="CHROMOSOME UNDETERMINED SCAFFOLD_9, WHOLE GENOME SHOTGUN SEQUENCE"/>
    <property type="match status" value="1"/>
</dbReference>
<feature type="compositionally biased region" description="Basic and acidic residues" evidence="1">
    <location>
        <begin position="336"/>
        <end position="362"/>
    </location>
</feature>
<feature type="transmembrane region" description="Helical" evidence="2">
    <location>
        <begin position="91"/>
        <end position="114"/>
    </location>
</feature>
<dbReference type="Proteomes" id="UP000693970">
    <property type="component" value="Unassembled WGS sequence"/>
</dbReference>
<protein>
    <submittedName>
        <fullName evidence="3">Uncharacterized protein</fullName>
    </submittedName>
</protein>
<feature type="transmembrane region" description="Helical" evidence="2">
    <location>
        <begin position="40"/>
        <end position="58"/>
    </location>
</feature>
<feature type="transmembrane region" description="Helical" evidence="2">
    <location>
        <begin position="487"/>
        <end position="509"/>
    </location>
</feature>
<dbReference type="PANTHER" id="PTHR40535:SF1">
    <property type="entry name" value="CHROMOSOME UNDETERMINED SCAFFOLD_9, WHOLE GENOME SHOTGUN SEQUENCE"/>
    <property type="match status" value="1"/>
</dbReference>
<evidence type="ECO:0000256" key="2">
    <source>
        <dbReference type="SAM" id="Phobius"/>
    </source>
</evidence>
<comment type="caution">
    <text evidence="3">The sequence shown here is derived from an EMBL/GenBank/DDBJ whole genome shotgun (WGS) entry which is preliminary data.</text>
</comment>
<keyword evidence="4" id="KW-1185">Reference proteome</keyword>
<evidence type="ECO:0000256" key="1">
    <source>
        <dbReference type="SAM" id="MobiDB-lite"/>
    </source>
</evidence>
<gene>
    <name evidence="3" type="ORF">IV203_023809</name>
</gene>
<feature type="region of interest" description="Disordered" evidence="1">
    <location>
        <begin position="336"/>
        <end position="381"/>
    </location>
</feature>
<feature type="transmembrane region" description="Helical" evidence="2">
    <location>
        <begin position="277"/>
        <end position="299"/>
    </location>
</feature>
<proteinExistence type="predicted"/>
<sequence>MSYDDDDDDADDYDSVGVNQAIYGTVDTSTDFVYSSEADWIGLAVLCIWAYLIPHLYIEYAEYRLALIESPTWGRSPERLQEAKRAITTSFYSTIFMGILLYASSSVTVTFWTWEMDRRASDILTGFSRMFAGVVFLLLSINLPQWMGCYFSVVDSYKTNVATFRTIREVRFGLSWNLWKQLASMFVFNLYFSCRTDEYTALYGFLVGVPLGMFFILIAYLARVKFSKRNNRWFAGIMGFFLAFTSIGLVYVGALYVEDVWHEDYKNQRYSYSDVSFSTVIISVWTLVTLGFHVLAICITRKYTGNEEIGYRYRPGVFQTAIPGIKGLARITSKVTEKDDSSSIDRTEEPNRSNAEDNPNKENDDDDDDDDDNDDAVDHTNEGFEIKVLQSDKKITSTKDYGTSKPSQTSNDVLMNSSEGPTYSYLCRRKLYETYGFCFCCCSLCHCCCKDVEDDNNISCEENKMIHPIDQIKKDSRCWRFFDGTKWFLWYSLSAFFLYLTIVNCAATTQQVIVRQNLHKAFEYLYPADYHTGPMCGWSEPTEYGDIRSFDSLEELRAANYYLIHCGYCGECSNWNDLSKQWTTRTFLAEASRKCAQKSLLGGVDAVQACNEAEPLGFTPGCAECWTVDELCAKKNCFWIFLQSTLINAVSDYRVQPNDITSATCDEAMCGPEFVPCSGATRRRMNIKSDIKRPLYQQCIYQDADWSVIFNHP</sequence>
<keyword evidence="2" id="KW-1133">Transmembrane helix</keyword>
<organism evidence="3 4">
    <name type="scientific">Nitzschia inconspicua</name>
    <dbReference type="NCBI Taxonomy" id="303405"/>
    <lineage>
        <taxon>Eukaryota</taxon>
        <taxon>Sar</taxon>
        <taxon>Stramenopiles</taxon>
        <taxon>Ochrophyta</taxon>
        <taxon>Bacillariophyta</taxon>
        <taxon>Bacillariophyceae</taxon>
        <taxon>Bacillariophycidae</taxon>
        <taxon>Bacillariales</taxon>
        <taxon>Bacillariaceae</taxon>
        <taxon>Nitzschia</taxon>
    </lineage>
</organism>
<accession>A0A9K3KBF8</accession>
<feature type="transmembrane region" description="Helical" evidence="2">
    <location>
        <begin position="199"/>
        <end position="221"/>
    </location>
</feature>
<dbReference type="OrthoDB" id="46983at2759"/>
<feature type="transmembrane region" description="Helical" evidence="2">
    <location>
        <begin position="233"/>
        <end position="257"/>
    </location>
</feature>
<name>A0A9K3KBF8_9STRA</name>
<reference evidence="3" key="2">
    <citation type="submission" date="2021-04" db="EMBL/GenBank/DDBJ databases">
        <authorList>
            <person name="Podell S."/>
        </authorList>
    </citation>
    <scope>NUCLEOTIDE SEQUENCE</scope>
    <source>
        <strain evidence="3">Hildebrandi</strain>
    </source>
</reference>
<keyword evidence="2" id="KW-0472">Membrane</keyword>
<keyword evidence="2" id="KW-0812">Transmembrane</keyword>
<dbReference type="EMBL" id="JAGRRH010000027">
    <property type="protein sequence ID" value="KAG7340266.1"/>
    <property type="molecule type" value="Genomic_DNA"/>
</dbReference>
<feature type="transmembrane region" description="Helical" evidence="2">
    <location>
        <begin position="174"/>
        <end position="193"/>
    </location>
</feature>
<reference evidence="3" key="1">
    <citation type="journal article" date="2021" name="Sci. Rep.">
        <title>Diploid genomic architecture of Nitzschia inconspicua, an elite biomass production diatom.</title>
        <authorList>
            <person name="Oliver A."/>
            <person name="Podell S."/>
            <person name="Pinowska A."/>
            <person name="Traller J.C."/>
            <person name="Smith S.R."/>
            <person name="McClure R."/>
            <person name="Beliaev A."/>
            <person name="Bohutskyi P."/>
            <person name="Hill E.A."/>
            <person name="Rabines A."/>
            <person name="Zheng H."/>
            <person name="Allen L.Z."/>
            <person name="Kuo A."/>
            <person name="Grigoriev I.V."/>
            <person name="Allen A.E."/>
            <person name="Hazlebeck D."/>
            <person name="Allen E.E."/>
        </authorList>
    </citation>
    <scope>NUCLEOTIDE SEQUENCE</scope>
    <source>
        <strain evidence="3">Hildebrandi</strain>
    </source>
</reference>
<feature type="transmembrane region" description="Helical" evidence="2">
    <location>
        <begin position="134"/>
        <end position="153"/>
    </location>
</feature>
<evidence type="ECO:0000313" key="4">
    <source>
        <dbReference type="Proteomes" id="UP000693970"/>
    </source>
</evidence>
<feature type="compositionally biased region" description="Acidic residues" evidence="1">
    <location>
        <begin position="363"/>
        <end position="375"/>
    </location>
</feature>